<comment type="caution">
    <text evidence="2">The sequence shown here is derived from an EMBL/GenBank/DDBJ whole genome shotgun (WGS) entry which is preliminary data.</text>
</comment>
<dbReference type="Pfam" id="PF26639">
    <property type="entry name" value="Het-6_barrel"/>
    <property type="match status" value="1"/>
</dbReference>
<evidence type="ECO:0000313" key="2">
    <source>
        <dbReference type="EMBL" id="KAK4222998.1"/>
    </source>
</evidence>
<reference evidence="2" key="2">
    <citation type="submission" date="2023-05" db="EMBL/GenBank/DDBJ databases">
        <authorList>
            <consortium name="Lawrence Berkeley National Laboratory"/>
            <person name="Steindorff A."/>
            <person name="Hensen N."/>
            <person name="Bonometti L."/>
            <person name="Westerberg I."/>
            <person name="Brannstrom I.O."/>
            <person name="Guillou S."/>
            <person name="Cros-Aarteil S."/>
            <person name="Calhoun S."/>
            <person name="Haridas S."/>
            <person name="Kuo A."/>
            <person name="Mondo S."/>
            <person name="Pangilinan J."/>
            <person name="Riley R."/>
            <person name="Labutti K."/>
            <person name="Andreopoulos B."/>
            <person name="Lipzen A."/>
            <person name="Chen C."/>
            <person name="Yanf M."/>
            <person name="Daum C."/>
            <person name="Ng V."/>
            <person name="Clum A."/>
            <person name="Ohm R."/>
            <person name="Martin F."/>
            <person name="Silar P."/>
            <person name="Natvig D."/>
            <person name="Lalanne C."/>
            <person name="Gautier V."/>
            <person name="Ament-Velasquez S.L."/>
            <person name="Kruys A."/>
            <person name="Hutchinson M.I."/>
            <person name="Powell A.J."/>
            <person name="Barry K."/>
            <person name="Miller A.N."/>
            <person name="Grigoriev I.V."/>
            <person name="Debuchy R."/>
            <person name="Gladieux P."/>
            <person name="Thoren M.H."/>
            <person name="Johannesson H."/>
        </authorList>
    </citation>
    <scope>NUCLEOTIDE SEQUENCE</scope>
    <source>
        <strain evidence="2">CBS 990.96</strain>
    </source>
</reference>
<dbReference type="InterPro" id="IPR052895">
    <property type="entry name" value="HetReg/Transcr_Mod"/>
</dbReference>
<protein>
    <submittedName>
        <fullName evidence="2">Het-domain protein</fullName>
    </submittedName>
</protein>
<dbReference type="PANTHER" id="PTHR24148:SF64">
    <property type="entry name" value="HETEROKARYON INCOMPATIBILITY DOMAIN-CONTAINING PROTEIN"/>
    <property type="match status" value="1"/>
</dbReference>
<keyword evidence="3" id="KW-1185">Reference proteome</keyword>
<dbReference type="Pfam" id="PF06985">
    <property type="entry name" value="HET"/>
    <property type="match status" value="1"/>
</dbReference>
<feature type="domain" description="Heterokaryon incompatibility" evidence="1">
    <location>
        <begin position="50"/>
        <end position="246"/>
    </location>
</feature>
<dbReference type="PANTHER" id="PTHR24148">
    <property type="entry name" value="ANKYRIN REPEAT DOMAIN-CONTAINING PROTEIN 39 HOMOLOG-RELATED"/>
    <property type="match status" value="1"/>
</dbReference>
<evidence type="ECO:0000313" key="3">
    <source>
        <dbReference type="Proteomes" id="UP001301958"/>
    </source>
</evidence>
<accession>A0AAN7BG18</accession>
<dbReference type="EMBL" id="MU865444">
    <property type="protein sequence ID" value="KAK4222998.1"/>
    <property type="molecule type" value="Genomic_DNA"/>
</dbReference>
<organism evidence="2 3">
    <name type="scientific">Podospora fimiseda</name>
    <dbReference type="NCBI Taxonomy" id="252190"/>
    <lineage>
        <taxon>Eukaryota</taxon>
        <taxon>Fungi</taxon>
        <taxon>Dikarya</taxon>
        <taxon>Ascomycota</taxon>
        <taxon>Pezizomycotina</taxon>
        <taxon>Sordariomycetes</taxon>
        <taxon>Sordariomycetidae</taxon>
        <taxon>Sordariales</taxon>
        <taxon>Podosporaceae</taxon>
        <taxon>Podospora</taxon>
    </lineage>
</organism>
<dbReference type="Proteomes" id="UP001301958">
    <property type="component" value="Unassembled WGS sequence"/>
</dbReference>
<proteinExistence type="predicted"/>
<name>A0AAN7BG18_9PEZI</name>
<gene>
    <name evidence="2" type="ORF">QBC38DRAFT_426248</name>
</gene>
<dbReference type="InterPro" id="IPR010730">
    <property type="entry name" value="HET"/>
</dbReference>
<sequence>MLDSLYQYQPLKEGEIRLAKLHLRQGKPGANFIPAISIVHAQLEDVKGQYDALSYIWGNTDPNHMRLLGCVGSCRFMWIGENLWSALSMLVQRLANETNALRKPQKLVWIDAICINQADEDEKSKQVTKMRDIYRSAIQTVAYLGDEQDDSRLCMWFIGKISRRLVIGLRMEKPAPDISIERLLTSLGIRRTDIEKLQRGAAMSRVSGNLPHDKSTKKLLDNHRIMKSLALVLARPYFQRVWTVQEWAVAQNMTMYCGLHSCSPLWLGLFLSHTLCPTGVQLGDYVQNDETRIKVSRGISQFNSAIEAYNLIRNNVKYWSKLHHVLVRFRSSRATNELDKVYALFGLCSDEPEKELTINYRTTKAELFTRVAKYIACTRHKAAEVLYEAARSEYNPNNGLPSWAPDWTEMPIRTCLGSMFSASARGLWDAYGNNKRSTEVDETLPKIHLSGPFSQGNLLRVKAAVLQQVISLGSPPAPNSQASTLLNTNHLINVIDDLINFKKEMRSPIYQPTKQPIDTALKILLETDQLRLDGARLISLLEDYSSSLVLHAYDLKTLEEAVRSREPQEFLSPICENSWDARNARYNMIRATAGRRFAVTDQSFAGLVPSQTEVGDWMCILEGATVPFVLREKDGVDGGFVLVGDCYVHGMMLGEMFDDEDNQPEMREIVIM</sequence>
<evidence type="ECO:0000259" key="1">
    <source>
        <dbReference type="Pfam" id="PF06985"/>
    </source>
</evidence>
<dbReference type="AlphaFoldDB" id="A0AAN7BG18"/>
<reference evidence="2" key="1">
    <citation type="journal article" date="2023" name="Mol. Phylogenet. Evol.">
        <title>Genome-scale phylogeny and comparative genomics of the fungal order Sordariales.</title>
        <authorList>
            <person name="Hensen N."/>
            <person name="Bonometti L."/>
            <person name="Westerberg I."/>
            <person name="Brannstrom I.O."/>
            <person name="Guillou S."/>
            <person name="Cros-Aarteil S."/>
            <person name="Calhoun S."/>
            <person name="Haridas S."/>
            <person name="Kuo A."/>
            <person name="Mondo S."/>
            <person name="Pangilinan J."/>
            <person name="Riley R."/>
            <person name="LaButti K."/>
            <person name="Andreopoulos B."/>
            <person name="Lipzen A."/>
            <person name="Chen C."/>
            <person name="Yan M."/>
            <person name="Daum C."/>
            <person name="Ng V."/>
            <person name="Clum A."/>
            <person name="Steindorff A."/>
            <person name="Ohm R.A."/>
            <person name="Martin F."/>
            <person name="Silar P."/>
            <person name="Natvig D.O."/>
            <person name="Lalanne C."/>
            <person name="Gautier V."/>
            <person name="Ament-Velasquez S.L."/>
            <person name="Kruys A."/>
            <person name="Hutchinson M.I."/>
            <person name="Powell A.J."/>
            <person name="Barry K."/>
            <person name="Miller A.N."/>
            <person name="Grigoriev I.V."/>
            <person name="Debuchy R."/>
            <person name="Gladieux P."/>
            <person name="Hiltunen Thoren M."/>
            <person name="Johannesson H."/>
        </authorList>
    </citation>
    <scope>NUCLEOTIDE SEQUENCE</scope>
    <source>
        <strain evidence="2">CBS 990.96</strain>
    </source>
</reference>